<dbReference type="NCBIfam" id="NF033516">
    <property type="entry name" value="transpos_IS3"/>
    <property type="match status" value="1"/>
</dbReference>
<dbReference type="Pfam" id="PF00665">
    <property type="entry name" value="rve"/>
    <property type="match status" value="1"/>
</dbReference>
<dbReference type="PANTHER" id="PTHR46889:SF4">
    <property type="entry name" value="TRANSPOSASE INSO FOR INSERTION SEQUENCE ELEMENT IS911B-RELATED"/>
    <property type="match status" value="1"/>
</dbReference>
<proteinExistence type="inferred from homology"/>
<dbReference type="InterPro" id="IPR036388">
    <property type="entry name" value="WH-like_DNA-bd_sf"/>
</dbReference>
<accession>A0A246HZ91</accession>
<dbReference type="Pfam" id="PF13333">
    <property type="entry name" value="rve_2"/>
    <property type="match status" value="1"/>
</dbReference>
<dbReference type="GO" id="GO:0015074">
    <property type="term" value="P:DNA integration"/>
    <property type="evidence" value="ECO:0007669"/>
    <property type="project" value="InterPro"/>
</dbReference>
<dbReference type="InterPro" id="IPR001584">
    <property type="entry name" value="Integrase_cat-core"/>
</dbReference>
<dbReference type="AlphaFoldDB" id="A0A246HZ91"/>
<dbReference type="InterPro" id="IPR002514">
    <property type="entry name" value="Transposase_8"/>
</dbReference>
<evidence type="ECO:0000256" key="1">
    <source>
        <dbReference type="ARBA" id="ARBA00009964"/>
    </source>
</evidence>
<sequence>MNRYDARFKLQVAKEACKTSTSVKAVARRYGLEFSTVRRWVATYRLHGWRGFRRQAQSYDLAFKLAVLKKMGQDGMSGREATTYFQIGDAGAVGRWRRLYAQGGAQALAPPPPPPRKPMKKTRSSKPPEEMSRDELLKEVAYLRAETDYPKKTRCLDPGRAGGAGRKAQAIQGLRQVHTLSLLLEAAELSRSTFYYQNHVLAHPDQDEAALCERIRAIYDQSQGRYGYRTVTLELANQGHRTNHKRVQRLMGEMGLKSRVRVKRYRSFKGAANVVVGNDLNRQFHAERPNQKWVTDVTEFKVQGMKLYLSPIMDLYNGEIVAYQIKRQPVFDLVGQMLEEAIKKLSPDERPMIHSDQGWQYQHENYRHMLEKHSLKQSMSRRGNCLDNAAMESFFGTLKSEFFYLNRFDSIESLEAGLVEYIKYYNQERIRLKLKGLSPVKYREQAQAAA</sequence>
<feature type="region of interest" description="Disordered" evidence="2">
    <location>
        <begin position="104"/>
        <end position="134"/>
    </location>
</feature>
<dbReference type="PANTHER" id="PTHR46889">
    <property type="entry name" value="TRANSPOSASE INSF FOR INSERTION SEQUENCE IS3B-RELATED"/>
    <property type="match status" value="1"/>
</dbReference>
<evidence type="ECO:0000313" key="4">
    <source>
        <dbReference type="EMBL" id="OWQ70599.1"/>
    </source>
</evidence>
<organism evidence="4 5">
    <name type="scientific">Stenotrophomonas maltophilia</name>
    <name type="common">Pseudomonas maltophilia</name>
    <name type="synonym">Xanthomonas maltophilia</name>
    <dbReference type="NCBI Taxonomy" id="40324"/>
    <lineage>
        <taxon>Bacteria</taxon>
        <taxon>Pseudomonadati</taxon>
        <taxon>Pseudomonadota</taxon>
        <taxon>Gammaproteobacteria</taxon>
        <taxon>Lysobacterales</taxon>
        <taxon>Lysobacteraceae</taxon>
        <taxon>Stenotrophomonas</taxon>
        <taxon>Stenotrophomonas maltophilia group</taxon>
    </lineage>
</organism>
<dbReference type="GO" id="GO:0004803">
    <property type="term" value="F:transposase activity"/>
    <property type="evidence" value="ECO:0007669"/>
    <property type="project" value="InterPro"/>
</dbReference>
<reference evidence="4 5" key="1">
    <citation type="submission" date="2017-06" db="EMBL/GenBank/DDBJ databases">
        <authorList>
            <person name="Kim H.J."/>
            <person name="Triplett B.A."/>
        </authorList>
    </citation>
    <scope>NUCLEOTIDE SEQUENCE [LARGE SCALE GENOMIC DNA]</scope>
    <source>
        <strain evidence="4 5">594</strain>
    </source>
</reference>
<comment type="similarity">
    <text evidence="1">Belongs to the transposase 8 family.</text>
</comment>
<dbReference type="Gene3D" id="3.30.420.10">
    <property type="entry name" value="Ribonuclease H-like superfamily/Ribonuclease H"/>
    <property type="match status" value="1"/>
</dbReference>
<name>A0A246HZ91_STEMA</name>
<dbReference type="InterPro" id="IPR050900">
    <property type="entry name" value="Transposase_IS3/IS150/IS904"/>
</dbReference>
<dbReference type="SUPFAM" id="SSF53098">
    <property type="entry name" value="Ribonuclease H-like"/>
    <property type="match status" value="1"/>
</dbReference>
<dbReference type="Proteomes" id="UP000197090">
    <property type="component" value="Unassembled WGS sequence"/>
</dbReference>
<dbReference type="SUPFAM" id="SSF48295">
    <property type="entry name" value="TrpR-like"/>
    <property type="match status" value="1"/>
</dbReference>
<dbReference type="InterPro" id="IPR012337">
    <property type="entry name" value="RNaseH-like_sf"/>
</dbReference>
<evidence type="ECO:0000256" key="2">
    <source>
        <dbReference type="SAM" id="MobiDB-lite"/>
    </source>
</evidence>
<gene>
    <name evidence="4" type="ORF">CEE63_17820</name>
</gene>
<dbReference type="InterPro" id="IPR009057">
    <property type="entry name" value="Homeodomain-like_sf"/>
</dbReference>
<dbReference type="InterPro" id="IPR048020">
    <property type="entry name" value="Transpos_IS3"/>
</dbReference>
<dbReference type="PROSITE" id="PS50994">
    <property type="entry name" value="INTEGRASE"/>
    <property type="match status" value="1"/>
</dbReference>
<dbReference type="SUPFAM" id="SSF46689">
    <property type="entry name" value="Homeodomain-like"/>
    <property type="match status" value="1"/>
</dbReference>
<dbReference type="InterPro" id="IPR010921">
    <property type="entry name" value="Trp_repressor/repl_initiator"/>
</dbReference>
<dbReference type="GO" id="GO:0006313">
    <property type="term" value="P:DNA transposition"/>
    <property type="evidence" value="ECO:0007669"/>
    <property type="project" value="InterPro"/>
</dbReference>
<evidence type="ECO:0000259" key="3">
    <source>
        <dbReference type="PROSITE" id="PS50994"/>
    </source>
</evidence>
<dbReference type="Pfam" id="PF13276">
    <property type="entry name" value="HTH_21"/>
    <property type="match status" value="1"/>
</dbReference>
<evidence type="ECO:0000313" key="5">
    <source>
        <dbReference type="Proteomes" id="UP000197090"/>
    </source>
</evidence>
<feature type="domain" description="Integrase catalytic" evidence="3">
    <location>
        <begin position="285"/>
        <end position="447"/>
    </location>
</feature>
<dbReference type="Pfam" id="PF01527">
    <property type="entry name" value="HTH_Tnp_1"/>
    <property type="match status" value="1"/>
</dbReference>
<protein>
    <submittedName>
        <fullName evidence="4">IS3 family transposase</fullName>
    </submittedName>
</protein>
<dbReference type="EMBL" id="NIVX01000107">
    <property type="protein sequence ID" value="OWQ70599.1"/>
    <property type="molecule type" value="Genomic_DNA"/>
</dbReference>
<dbReference type="Gene3D" id="1.10.10.10">
    <property type="entry name" value="Winged helix-like DNA-binding domain superfamily/Winged helix DNA-binding domain"/>
    <property type="match status" value="1"/>
</dbReference>
<dbReference type="GO" id="GO:0043565">
    <property type="term" value="F:sequence-specific DNA binding"/>
    <property type="evidence" value="ECO:0007669"/>
    <property type="project" value="InterPro"/>
</dbReference>
<dbReference type="InterPro" id="IPR025948">
    <property type="entry name" value="HTH-like_dom"/>
</dbReference>
<comment type="caution">
    <text evidence="4">The sequence shown here is derived from an EMBL/GenBank/DDBJ whole genome shotgun (WGS) entry which is preliminary data.</text>
</comment>
<dbReference type="InterPro" id="IPR036397">
    <property type="entry name" value="RNaseH_sf"/>
</dbReference>
<dbReference type="RefSeq" id="WP_088497681.1">
    <property type="nucleotide sequence ID" value="NZ_NIVX01000107.1"/>
</dbReference>